<dbReference type="AlphaFoldDB" id="A0A2T5G1V6"/>
<evidence type="ECO:0000313" key="4">
    <source>
        <dbReference type="Proteomes" id="UP000244162"/>
    </source>
</evidence>
<feature type="transmembrane region" description="Helical" evidence="1">
    <location>
        <begin position="228"/>
        <end position="246"/>
    </location>
</feature>
<gene>
    <name evidence="3" type="ORF">CLG96_03105</name>
</gene>
<proteinExistence type="predicted"/>
<evidence type="ECO:0000259" key="2">
    <source>
        <dbReference type="Pfam" id="PF01757"/>
    </source>
</evidence>
<feature type="transmembrane region" description="Helical" evidence="1">
    <location>
        <begin position="172"/>
        <end position="193"/>
    </location>
</feature>
<sequence>MDRQKFIVLESWRGICAVIVALYHLSAAGHFYNFPVVRNGEMGVIFFFVLSGFVMMHAYGRKISGWSDAAPFFLRRFGRIYPLHLFTLLLLVGSESAKFILVTLADLSSGSKPFSDAWSIPSLFGNLLLIQGLGFFPRYSWNIPSWTISAEFWVYAVFFVALVLGGVRYRRIALGLAMLAAAMVALNCAMGFPLRRIEGAGAMECIYGFFLGTLAYQFFLARREHPGQGAWLEIVATGLILLMFMMDFTYQPLVAPAIFAWAITIFARSAGPVSGILATKPFVMVGTVSFSIYLIHFPILTVMNDVLRVAQAKLHIPIFGAVPGVRELLITIGGPWAMDALAIVYVALLLFLSRLTYSWIEVPFRDYFNRIADGWAARRGKALAV</sequence>
<dbReference type="EMBL" id="NWBU01000004">
    <property type="protein sequence ID" value="PTQ13133.1"/>
    <property type="molecule type" value="Genomic_DNA"/>
</dbReference>
<evidence type="ECO:0000256" key="1">
    <source>
        <dbReference type="SAM" id="Phobius"/>
    </source>
</evidence>
<feature type="transmembrane region" description="Helical" evidence="1">
    <location>
        <begin position="340"/>
        <end position="360"/>
    </location>
</feature>
<dbReference type="GO" id="GO:0016020">
    <property type="term" value="C:membrane"/>
    <property type="evidence" value="ECO:0007669"/>
    <property type="project" value="TreeGrafter"/>
</dbReference>
<dbReference type="Proteomes" id="UP000244162">
    <property type="component" value="Unassembled WGS sequence"/>
</dbReference>
<dbReference type="RefSeq" id="WP_107966367.1">
    <property type="nucleotide sequence ID" value="NZ_NWBU01000004.1"/>
</dbReference>
<feature type="transmembrane region" description="Helical" evidence="1">
    <location>
        <begin position="205"/>
        <end position="222"/>
    </location>
</feature>
<keyword evidence="1" id="KW-0812">Transmembrane</keyword>
<name>A0A2T5G1V6_9SPHN</name>
<organism evidence="3 4">
    <name type="scientific">Sphingomonas oleivorans</name>
    <dbReference type="NCBI Taxonomy" id="1735121"/>
    <lineage>
        <taxon>Bacteria</taxon>
        <taxon>Pseudomonadati</taxon>
        <taxon>Pseudomonadota</taxon>
        <taxon>Alphaproteobacteria</taxon>
        <taxon>Sphingomonadales</taxon>
        <taxon>Sphingomonadaceae</taxon>
        <taxon>Sphingomonas</taxon>
    </lineage>
</organism>
<dbReference type="PANTHER" id="PTHR23028:SF131">
    <property type="entry name" value="BLR2367 PROTEIN"/>
    <property type="match status" value="1"/>
</dbReference>
<reference evidence="3 4" key="1">
    <citation type="submission" date="2017-09" db="EMBL/GenBank/DDBJ databases">
        <title>Sphingomonas panjinensis sp.nov., isolated from oil-contaminated soil.</title>
        <authorList>
            <person name="Wang L."/>
            <person name="Chen L."/>
        </authorList>
    </citation>
    <scope>NUCLEOTIDE SEQUENCE [LARGE SCALE GENOMIC DNA]</scope>
    <source>
        <strain evidence="3 4">FW-11</strain>
    </source>
</reference>
<feature type="transmembrane region" description="Helical" evidence="1">
    <location>
        <begin position="44"/>
        <end position="60"/>
    </location>
</feature>
<dbReference type="InterPro" id="IPR050879">
    <property type="entry name" value="Acyltransferase_3"/>
</dbReference>
<evidence type="ECO:0000313" key="3">
    <source>
        <dbReference type="EMBL" id="PTQ13133.1"/>
    </source>
</evidence>
<dbReference type="GO" id="GO:0000271">
    <property type="term" value="P:polysaccharide biosynthetic process"/>
    <property type="evidence" value="ECO:0007669"/>
    <property type="project" value="TreeGrafter"/>
</dbReference>
<accession>A0A2T5G1V6</accession>
<dbReference type="GO" id="GO:0016747">
    <property type="term" value="F:acyltransferase activity, transferring groups other than amino-acyl groups"/>
    <property type="evidence" value="ECO:0007669"/>
    <property type="project" value="InterPro"/>
</dbReference>
<feature type="transmembrane region" description="Helical" evidence="1">
    <location>
        <begin position="81"/>
        <end position="105"/>
    </location>
</feature>
<dbReference type="InterPro" id="IPR002656">
    <property type="entry name" value="Acyl_transf_3_dom"/>
</dbReference>
<feature type="transmembrane region" description="Helical" evidence="1">
    <location>
        <begin position="148"/>
        <end position="166"/>
    </location>
</feature>
<comment type="caution">
    <text evidence="3">The sequence shown here is derived from an EMBL/GenBank/DDBJ whole genome shotgun (WGS) entry which is preliminary data.</text>
</comment>
<keyword evidence="1" id="KW-1133">Transmembrane helix</keyword>
<dbReference type="OrthoDB" id="9796461at2"/>
<feature type="transmembrane region" description="Helical" evidence="1">
    <location>
        <begin position="253"/>
        <end position="270"/>
    </location>
</feature>
<protein>
    <recommendedName>
        <fullName evidence="2">Acyltransferase 3 domain-containing protein</fullName>
    </recommendedName>
</protein>
<keyword evidence="4" id="KW-1185">Reference proteome</keyword>
<keyword evidence="1" id="KW-0472">Membrane</keyword>
<dbReference type="Pfam" id="PF01757">
    <property type="entry name" value="Acyl_transf_3"/>
    <property type="match status" value="1"/>
</dbReference>
<dbReference type="PANTHER" id="PTHR23028">
    <property type="entry name" value="ACETYLTRANSFERASE"/>
    <property type="match status" value="1"/>
</dbReference>
<feature type="domain" description="Acyltransferase 3" evidence="2">
    <location>
        <begin position="9"/>
        <end position="310"/>
    </location>
</feature>
<feature type="transmembrane region" description="Helical" evidence="1">
    <location>
        <begin position="282"/>
        <end position="302"/>
    </location>
</feature>
<feature type="transmembrane region" description="Helical" evidence="1">
    <location>
        <begin position="12"/>
        <end position="32"/>
    </location>
</feature>